<feature type="domain" description="CBS" evidence="3">
    <location>
        <begin position="232"/>
        <end position="290"/>
    </location>
</feature>
<dbReference type="AlphaFoldDB" id="A0A5C5Z1R5"/>
<gene>
    <name evidence="4" type="ORF">CA13_23130</name>
</gene>
<feature type="domain" description="CBS" evidence="3">
    <location>
        <begin position="11"/>
        <end position="67"/>
    </location>
</feature>
<evidence type="ECO:0000256" key="2">
    <source>
        <dbReference type="PROSITE-ProRule" id="PRU00703"/>
    </source>
</evidence>
<evidence type="ECO:0000256" key="1">
    <source>
        <dbReference type="ARBA" id="ARBA00023122"/>
    </source>
</evidence>
<evidence type="ECO:0000313" key="5">
    <source>
        <dbReference type="Proteomes" id="UP000315010"/>
    </source>
</evidence>
<sequence length="311" mass="34016">MFDVKTAADFMRKKLTTLAPETDVLEGVSSLLKDNISGAPVVDTDGNYLGVFSEKCCMNALTASVEAANEAGLHLSRVREFMTHKLITLTPDVDVFEAIDDILKRHISGAPVVDDKGRFLGIFSEKTAMRVLIAALHDNLPGTHVKSYMNTDSERIIHEEDTLLDVAHRFQETPYRRLPALKGGKLVGQVSRRDVLRAEHRIAIDVATAAKRDDASGSLKEAAEQKLVGPFMDRDALTTVPSTDMLSIAQMFLSSPYRRLPVVEQGRLVGQVSRRDLLEAAAQVLRPKPQRRGAETLYLSGVAASAPPSLG</sequence>
<dbReference type="PROSITE" id="PS51371">
    <property type="entry name" value="CBS"/>
    <property type="match status" value="4"/>
</dbReference>
<dbReference type="InterPro" id="IPR051257">
    <property type="entry name" value="Diverse_CBS-Domain"/>
</dbReference>
<dbReference type="OrthoDB" id="9790355at2"/>
<organism evidence="4 5">
    <name type="scientific">Novipirellula herctigrandis</name>
    <dbReference type="NCBI Taxonomy" id="2527986"/>
    <lineage>
        <taxon>Bacteria</taxon>
        <taxon>Pseudomonadati</taxon>
        <taxon>Planctomycetota</taxon>
        <taxon>Planctomycetia</taxon>
        <taxon>Pirellulales</taxon>
        <taxon>Pirellulaceae</taxon>
        <taxon>Novipirellula</taxon>
    </lineage>
</organism>
<protein>
    <submittedName>
        <fullName evidence="4">Putative voltage-gated ClC-type chloride channel ClcB</fullName>
    </submittedName>
</protein>
<evidence type="ECO:0000313" key="4">
    <source>
        <dbReference type="EMBL" id="TWT80867.1"/>
    </source>
</evidence>
<proteinExistence type="predicted"/>
<dbReference type="Pfam" id="PF00571">
    <property type="entry name" value="CBS"/>
    <property type="match status" value="4"/>
</dbReference>
<dbReference type="Proteomes" id="UP000315010">
    <property type="component" value="Unassembled WGS sequence"/>
</dbReference>
<dbReference type="InterPro" id="IPR046342">
    <property type="entry name" value="CBS_dom_sf"/>
</dbReference>
<keyword evidence="1 2" id="KW-0129">CBS domain</keyword>
<dbReference type="SMART" id="SM00116">
    <property type="entry name" value="CBS"/>
    <property type="match status" value="4"/>
</dbReference>
<accession>A0A5C5Z1R5</accession>
<dbReference type="PANTHER" id="PTHR43080:SF26">
    <property type="entry name" value="REGULATORY PROTEIN"/>
    <property type="match status" value="1"/>
</dbReference>
<dbReference type="RefSeq" id="WP_146396161.1">
    <property type="nucleotide sequence ID" value="NZ_SJPJ01000001.1"/>
</dbReference>
<feature type="domain" description="CBS" evidence="3">
    <location>
        <begin position="82"/>
        <end position="139"/>
    </location>
</feature>
<dbReference type="EMBL" id="SJPJ01000001">
    <property type="protein sequence ID" value="TWT80867.1"/>
    <property type="molecule type" value="Genomic_DNA"/>
</dbReference>
<dbReference type="Gene3D" id="3.10.580.10">
    <property type="entry name" value="CBS-domain"/>
    <property type="match status" value="3"/>
</dbReference>
<name>A0A5C5Z1R5_9BACT</name>
<dbReference type="CDD" id="cd02205">
    <property type="entry name" value="CBS_pair_SF"/>
    <property type="match status" value="1"/>
</dbReference>
<feature type="domain" description="CBS" evidence="3">
    <location>
        <begin position="149"/>
        <end position="206"/>
    </location>
</feature>
<dbReference type="PANTHER" id="PTHR43080">
    <property type="entry name" value="CBS DOMAIN-CONTAINING PROTEIN CBSX3, MITOCHONDRIAL"/>
    <property type="match status" value="1"/>
</dbReference>
<dbReference type="SUPFAM" id="SSF54631">
    <property type="entry name" value="CBS-domain pair"/>
    <property type="match status" value="3"/>
</dbReference>
<keyword evidence="5" id="KW-1185">Reference proteome</keyword>
<dbReference type="InterPro" id="IPR000644">
    <property type="entry name" value="CBS_dom"/>
</dbReference>
<comment type="caution">
    <text evidence="4">The sequence shown here is derived from an EMBL/GenBank/DDBJ whole genome shotgun (WGS) entry which is preliminary data.</text>
</comment>
<evidence type="ECO:0000259" key="3">
    <source>
        <dbReference type="PROSITE" id="PS51371"/>
    </source>
</evidence>
<reference evidence="4 5" key="1">
    <citation type="submission" date="2019-02" db="EMBL/GenBank/DDBJ databases">
        <title>Deep-cultivation of Planctomycetes and their phenomic and genomic characterization uncovers novel biology.</title>
        <authorList>
            <person name="Wiegand S."/>
            <person name="Jogler M."/>
            <person name="Boedeker C."/>
            <person name="Pinto D."/>
            <person name="Vollmers J."/>
            <person name="Rivas-Marin E."/>
            <person name="Kohn T."/>
            <person name="Peeters S.H."/>
            <person name="Heuer A."/>
            <person name="Rast P."/>
            <person name="Oberbeckmann S."/>
            <person name="Bunk B."/>
            <person name="Jeske O."/>
            <person name="Meyerdierks A."/>
            <person name="Storesund J.E."/>
            <person name="Kallscheuer N."/>
            <person name="Luecker S."/>
            <person name="Lage O.M."/>
            <person name="Pohl T."/>
            <person name="Merkel B.J."/>
            <person name="Hornburger P."/>
            <person name="Mueller R.-W."/>
            <person name="Bruemmer F."/>
            <person name="Labrenz M."/>
            <person name="Spormann A.M."/>
            <person name="Op Den Camp H."/>
            <person name="Overmann J."/>
            <person name="Amann R."/>
            <person name="Jetten M.S.M."/>
            <person name="Mascher T."/>
            <person name="Medema M.H."/>
            <person name="Devos D.P."/>
            <person name="Kaster A.-K."/>
            <person name="Ovreas L."/>
            <person name="Rohde M."/>
            <person name="Galperin M.Y."/>
            <person name="Jogler C."/>
        </authorList>
    </citation>
    <scope>NUCLEOTIDE SEQUENCE [LARGE SCALE GENOMIC DNA]</scope>
    <source>
        <strain evidence="4 5">CA13</strain>
    </source>
</reference>